<dbReference type="InterPro" id="IPR011598">
    <property type="entry name" value="bHLH_dom"/>
</dbReference>
<dbReference type="GO" id="GO:0000981">
    <property type="term" value="F:DNA-binding transcription factor activity, RNA polymerase II-specific"/>
    <property type="evidence" value="ECO:0007669"/>
    <property type="project" value="TreeGrafter"/>
</dbReference>
<dbReference type="EMBL" id="KZ451974">
    <property type="protein sequence ID" value="PKA56262.1"/>
    <property type="molecule type" value="Genomic_DNA"/>
</dbReference>
<dbReference type="GO" id="GO:0000978">
    <property type="term" value="F:RNA polymerase II cis-regulatory region sequence-specific DNA binding"/>
    <property type="evidence" value="ECO:0007669"/>
    <property type="project" value="TreeGrafter"/>
</dbReference>
<dbReference type="InterPro" id="IPR036638">
    <property type="entry name" value="HLH_DNA-bd_sf"/>
</dbReference>
<evidence type="ECO:0000313" key="8">
    <source>
        <dbReference type="Proteomes" id="UP000236161"/>
    </source>
</evidence>
<proteinExistence type="inferred from homology"/>
<dbReference type="Proteomes" id="UP000236161">
    <property type="component" value="Unassembled WGS sequence"/>
</dbReference>
<evidence type="ECO:0000313" key="7">
    <source>
        <dbReference type="EMBL" id="PKA56262.1"/>
    </source>
</evidence>
<accession>A0A2I0AL19</accession>
<keyword evidence="4" id="KW-0804">Transcription</keyword>
<evidence type="ECO:0000256" key="3">
    <source>
        <dbReference type="ARBA" id="ARBA00023015"/>
    </source>
</evidence>
<dbReference type="PANTHER" id="PTHR16223">
    <property type="entry name" value="TRANSCRIPTION FACTOR BHLH83-RELATED"/>
    <property type="match status" value="1"/>
</dbReference>
<dbReference type="SUPFAM" id="SSF47459">
    <property type="entry name" value="HLH, helix-loop-helix DNA-binding domain"/>
    <property type="match status" value="1"/>
</dbReference>
<dbReference type="OrthoDB" id="785070at2759"/>
<reference evidence="7 8" key="1">
    <citation type="journal article" date="2017" name="Nature">
        <title>The Apostasia genome and the evolution of orchids.</title>
        <authorList>
            <person name="Zhang G.Q."/>
            <person name="Liu K.W."/>
            <person name="Li Z."/>
            <person name="Lohaus R."/>
            <person name="Hsiao Y.Y."/>
            <person name="Niu S.C."/>
            <person name="Wang J.Y."/>
            <person name="Lin Y.C."/>
            <person name="Xu Q."/>
            <person name="Chen L.J."/>
            <person name="Yoshida K."/>
            <person name="Fujiwara S."/>
            <person name="Wang Z.W."/>
            <person name="Zhang Y.Q."/>
            <person name="Mitsuda N."/>
            <person name="Wang M."/>
            <person name="Liu G.H."/>
            <person name="Pecoraro L."/>
            <person name="Huang H.X."/>
            <person name="Xiao X.J."/>
            <person name="Lin M."/>
            <person name="Wu X.Y."/>
            <person name="Wu W.L."/>
            <person name="Chen Y.Y."/>
            <person name="Chang S.B."/>
            <person name="Sakamoto S."/>
            <person name="Ohme-Takagi M."/>
            <person name="Yagi M."/>
            <person name="Zeng S.J."/>
            <person name="Shen C.Y."/>
            <person name="Yeh C.M."/>
            <person name="Luo Y.B."/>
            <person name="Tsai W.C."/>
            <person name="Van de Peer Y."/>
            <person name="Liu Z.J."/>
        </authorList>
    </citation>
    <scope>NUCLEOTIDE SEQUENCE [LARGE SCALE GENOMIC DNA]</scope>
    <source>
        <strain evidence="8">cv. Shenzhen</strain>
        <tissue evidence="7">Stem</tissue>
    </source>
</reference>
<dbReference type="InterPro" id="IPR045843">
    <property type="entry name" value="IND-like"/>
</dbReference>
<dbReference type="AlphaFoldDB" id="A0A2I0AL19"/>
<dbReference type="CDD" id="cd11393">
    <property type="entry name" value="bHLH_AtbHLH_like"/>
    <property type="match status" value="1"/>
</dbReference>
<sequence>MTPSVSLPKGSRQQEAEPAAQSPLKCCLSRLISSLLCRFHLVLRFGFFEQEKKDKIGERVAALQQLVSPFGKLAQSDTASVLTEATAYIKFLHDQLQVLSAPYFHASTGRPQLNNDFDAGRRVLQPEEQGAVSDASGFNGPDCAEQWCRYLGSYIQVASL</sequence>
<dbReference type="GO" id="GO:0005634">
    <property type="term" value="C:nucleus"/>
    <property type="evidence" value="ECO:0007669"/>
    <property type="project" value="UniProtKB-SubCell"/>
</dbReference>
<name>A0A2I0AL19_9ASPA</name>
<comment type="similarity">
    <text evidence="2">Belongs to the bHLH protein family.</text>
</comment>
<keyword evidence="8" id="KW-1185">Reference proteome</keyword>
<dbReference type="InterPro" id="IPR045239">
    <property type="entry name" value="bHLH95_bHLH"/>
</dbReference>
<dbReference type="PROSITE" id="PS50888">
    <property type="entry name" value="BHLH"/>
    <property type="match status" value="1"/>
</dbReference>
<organism evidence="7 8">
    <name type="scientific">Apostasia shenzhenica</name>
    <dbReference type="NCBI Taxonomy" id="1088818"/>
    <lineage>
        <taxon>Eukaryota</taxon>
        <taxon>Viridiplantae</taxon>
        <taxon>Streptophyta</taxon>
        <taxon>Embryophyta</taxon>
        <taxon>Tracheophyta</taxon>
        <taxon>Spermatophyta</taxon>
        <taxon>Magnoliopsida</taxon>
        <taxon>Liliopsida</taxon>
        <taxon>Asparagales</taxon>
        <taxon>Orchidaceae</taxon>
        <taxon>Apostasioideae</taxon>
        <taxon>Apostasia</taxon>
    </lineage>
</organism>
<feature type="domain" description="BHLH" evidence="6">
    <location>
        <begin position="40"/>
        <end position="92"/>
    </location>
</feature>
<keyword evidence="5" id="KW-0539">Nucleus</keyword>
<dbReference type="GO" id="GO:0046983">
    <property type="term" value="F:protein dimerization activity"/>
    <property type="evidence" value="ECO:0007669"/>
    <property type="project" value="InterPro"/>
</dbReference>
<keyword evidence="3" id="KW-0805">Transcription regulation</keyword>
<comment type="subcellular location">
    <subcellularLocation>
        <location evidence="1">Nucleus</location>
    </subcellularLocation>
</comment>
<protein>
    <submittedName>
        <fullName evidence="7">Transcription factor bHLH110</fullName>
    </submittedName>
</protein>
<evidence type="ECO:0000256" key="4">
    <source>
        <dbReference type="ARBA" id="ARBA00023163"/>
    </source>
</evidence>
<gene>
    <name evidence="7" type="primary">BHLH110</name>
    <name evidence="7" type="ORF">AXF42_Ash011192</name>
</gene>
<evidence type="ECO:0000256" key="2">
    <source>
        <dbReference type="ARBA" id="ARBA00005510"/>
    </source>
</evidence>
<evidence type="ECO:0000259" key="6">
    <source>
        <dbReference type="PROSITE" id="PS50888"/>
    </source>
</evidence>
<dbReference type="PANTHER" id="PTHR16223:SF249">
    <property type="entry name" value="TRANSCRIPTION FACTOR BHLH154"/>
    <property type="match status" value="1"/>
</dbReference>
<dbReference type="STRING" id="1088818.A0A2I0AL19"/>
<dbReference type="Gene3D" id="4.10.280.10">
    <property type="entry name" value="Helix-loop-helix DNA-binding domain"/>
    <property type="match status" value="1"/>
</dbReference>
<evidence type="ECO:0000256" key="1">
    <source>
        <dbReference type="ARBA" id="ARBA00004123"/>
    </source>
</evidence>
<evidence type="ECO:0000256" key="5">
    <source>
        <dbReference type="ARBA" id="ARBA00023242"/>
    </source>
</evidence>